<reference evidence="2" key="2">
    <citation type="submission" date="2023-01" db="EMBL/GenBank/DDBJ databases">
        <authorList>
            <person name="Sun Q."/>
            <person name="Evtushenko L."/>
        </authorList>
    </citation>
    <scope>NUCLEOTIDE SEQUENCE</scope>
    <source>
        <strain evidence="2">VKM B-2748</strain>
    </source>
</reference>
<accession>A0A9W6JR09</accession>
<reference evidence="2" key="1">
    <citation type="journal article" date="2014" name="Int. J. Syst. Evol. Microbiol.">
        <title>Complete genome sequence of Corynebacterium casei LMG S-19264T (=DSM 44701T), isolated from a smear-ripened cheese.</title>
        <authorList>
            <consortium name="US DOE Joint Genome Institute (JGI-PGF)"/>
            <person name="Walter F."/>
            <person name="Albersmeier A."/>
            <person name="Kalinowski J."/>
            <person name="Ruckert C."/>
        </authorList>
    </citation>
    <scope>NUCLEOTIDE SEQUENCE</scope>
    <source>
        <strain evidence="2">VKM B-2748</strain>
    </source>
</reference>
<protein>
    <recommendedName>
        <fullName evidence="1">TfoX N-terminal domain-containing protein</fullName>
    </recommendedName>
</protein>
<proteinExistence type="predicted"/>
<dbReference type="InterPro" id="IPR047525">
    <property type="entry name" value="TfoX-like"/>
</dbReference>
<evidence type="ECO:0000259" key="1">
    <source>
        <dbReference type="Pfam" id="PF04993"/>
    </source>
</evidence>
<dbReference type="SUPFAM" id="SSF159894">
    <property type="entry name" value="YgaC/TfoX-N like"/>
    <property type="match status" value="1"/>
</dbReference>
<dbReference type="InterPro" id="IPR007076">
    <property type="entry name" value="TfoX_N"/>
</dbReference>
<dbReference type="PANTHER" id="PTHR36121:SF1">
    <property type="entry name" value="PROTEIN SXY"/>
    <property type="match status" value="1"/>
</dbReference>
<dbReference type="Pfam" id="PF04993">
    <property type="entry name" value="TfoX_N"/>
    <property type="match status" value="1"/>
</dbReference>
<evidence type="ECO:0000313" key="2">
    <source>
        <dbReference type="EMBL" id="GLK80991.1"/>
    </source>
</evidence>
<dbReference type="RefSeq" id="WP_271201467.1">
    <property type="nucleotide sequence ID" value="NZ_BSFL01000003.1"/>
</dbReference>
<dbReference type="EMBL" id="BSFL01000003">
    <property type="protein sequence ID" value="GLK80991.1"/>
    <property type="molecule type" value="Genomic_DNA"/>
</dbReference>
<name>A0A9W6JR09_9HYPH</name>
<evidence type="ECO:0000313" key="3">
    <source>
        <dbReference type="Proteomes" id="UP001143309"/>
    </source>
</evidence>
<dbReference type="Gene3D" id="3.30.1460.30">
    <property type="entry name" value="YgaC/TfoX-N like chaperone"/>
    <property type="match status" value="1"/>
</dbReference>
<organism evidence="2 3">
    <name type="scientific">Methylopila turkensis</name>
    <dbReference type="NCBI Taxonomy" id="1437816"/>
    <lineage>
        <taxon>Bacteria</taxon>
        <taxon>Pseudomonadati</taxon>
        <taxon>Pseudomonadota</taxon>
        <taxon>Alphaproteobacteria</taxon>
        <taxon>Hyphomicrobiales</taxon>
        <taxon>Methylopilaceae</taxon>
        <taxon>Methylopila</taxon>
    </lineage>
</organism>
<gene>
    <name evidence="2" type="ORF">GCM10008174_27320</name>
</gene>
<feature type="domain" description="TfoX N-terminal" evidence="1">
    <location>
        <begin position="10"/>
        <end position="102"/>
    </location>
</feature>
<comment type="caution">
    <text evidence="2">The sequence shown here is derived from an EMBL/GenBank/DDBJ whole genome shotgun (WGS) entry which is preliminary data.</text>
</comment>
<dbReference type="PANTHER" id="PTHR36121">
    <property type="entry name" value="PROTEIN SXY"/>
    <property type="match status" value="1"/>
</dbReference>
<sequence>MAIGAEEASELFRELGEVRVRRMFGGAGLYHDGVMFALEAGGVLYLKADEATAEAFRAEGSEPLSYQASTGRRTMASYWRLPERLMDEPDELAAWARRSAAVARAGAAAARPKRRRP</sequence>
<dbReference type="Proteomes" id="UP001143309">
    <property type="component" value="Unassembled WGS sequence"/>
</dbReference>
<keyword evidence="3" id="KW-1185">Reference proteome</keyword>
<dbReference type="AlphaFoldDB" id="A0A9W6JR09"/>